<feature type="domain" description="HBM" evidence="9">
    <location>
        <begin position="44"/>
        <end position="296"/>
    </location>
</feature>
<dbReference type="InterPro" id="IPR032255">
    <property type="entry name" value="HBM"/>
</dbReference>
<feature type="coiled-coil region" evidence="5">
    <location>
        <begin position="416"/>
        <end position="478"/>
    </location>
</feature>
<dbReference type="PROSITE" id="PS51753">
    <property type="entry name" value="HBM"/>
    <property type="match status" value="1"/>
</dbReference>
<dbReference type="PANTHER" id="PTHR32089">
    <property type="entry name" value="METHYL-ACCEPTING CHEMOTAXIS PROTEIN MCPB"/>
    <property type="match status" value="1"/>
</dbReference>
<feature type="transmembrane region" description="Helical" evidence="6">
    <location>
        <begin position="17"/>
        <end position="36"/>
    </location>
</feature>
<reference evidence="10 11" key="1">
    <citation type="submission" date="2023-08" db="EMBL/GenBank/DDBJ databases">
        <authorList>
            <person name="Joshi A."/>
            <person name="Thite S."/>
        </authorList>
    </citation>
    <scope>NUCLEOTIDE SEQUENCE [LARGE SCALE GENOMIC DNA]</scope>
    <source>
        <strain evidence="10 11">1E1</strain>
    </source>
</reference>
<keyword evidence="2 4" id="KW-0807">Transducer</keyword>
<evidence type="ECO:0000259" key="7">
    <source>
        <dbReference type="PROSITE" id="PS50111"/>
    </source>
</evidence>
<dbReference type="Pfam" id="PF00015">
    <property type="entry name" value="MCPsignal"/>
    <property type="match status" value="1"/>
</dbReference>
<dbReference type="PANTHER" id="PTHR32089:SF112">
    <property type="entry name" value="LYSOZYME-LIKE PROTEIN-RELATED"/>
    <property type="match status" value="1"/>
</dbReference>
<evidence type="ECO:0000256" key="2">
    <source>
        <dbReference type="ARBA" id="ARBA00023224"/>
    </source>
</evidence>
<evidence type="ECO:0000256" key="6">
    <source>
        <dbReference type="SAM" id="Phobius"/>
    </source>
</evidence>
<organism evidence="10 11">
    <name type="scientific">Alkalimonas delamerensis</name>
    <dbReference type="NCBI Taxonomy" id="265981"/>
    <lineage>
        <taxon>Bacteria</taxon>
        <taxon>Pseudomonadati</taxon>
        <taxon>Pseudomonadota</taxon>
        <taxon>Gammaproteobacteria</taxon>
        <taxon>Alkalimonas</taxon>
    </lineage>
</organism>
<name>A0ABT9GLX7_9GAMM</name>
<dbReference type="SMART" id="SM01358">
    <property type="entry name" value="HBM"/>
    <property type="match status" value="1"/>
</dbReference>
<dbReference type="InterPro" id="IPR003660">
    <property type="entry name" value="HAMP_dom"/>
</dbReference>
<protein>
    <submittedName>
        <fullName evidence="10">Methyl-accepting chemotaxis protein</fullName>
    </submittedName>
</protein>
<proteinExistence type="inferred from homology"/>
<dbReference type="SMART" id="SM00304">
    <property type="entry name" value="HAMP"/>
    <property type="match status" value="2"/>
</dbReference>
<evidence type="ECO:0000313" key="10">
    <source>
        <dbReference type="EMBL" id="MDP4527970.1"/>
    </source>
</evidence>
<dbReference type="CDD" id="cd06225">
    <property type="entry name" value="HAMP"/>
    <property type="match status" value="1"/>
</dbReference>
<keyword evidence="5" id="KW-0175">Coiled coil</keyword>
<feature type="transmembrane region" description="Helical" evidence="6">
    <location>
        <begin position="301"/>
        <end position="321"/>
    </location>
</feature>
<evidence type="ECO:0000256" key="3">
    <source>
        <dbReference type="ARBA" id="ARBA00029447"/>
    </source>
</evidence>
<dbReference type="InterPro" id="IPR004089">
    <property type="entry name" value="MCPsignal_dom"/>
</dbReference>
<evidence type="ECO:0000256" key="4">
    <source>
        <dbReference type="PROSITE-ProRule" id="PRU00284"/>
    </source>
</evidence>
<comment type="subcellular location">
    <subcellularLocation>
        <location evidence="1">Membrane</location>
    </subcellularLocation>
</comment>
<sequence>MATFYRLLCNMTVQKKLFSGFGLVLAILLGISWLSMQALSSLSERFALLNQVKTISILVGEARQQEKNFMLRLDEQYLTEANALIAQSIELADSASAAFTTSDSIAQMQQMQQEASRYQQELATYLELERTSQLRQQQMEENARYALNVFNQLELQLREQTIGLIQAQGDQASIQSLQQSQLASDAARALLEARRLERTFVMSESLDDYNALQQQLGLVEQYSQQLRQSGLHRSLLTELDYSLEQLQQYQQYFTEFRRLVEAANTSEQQLNTQARLVVDSAEQSLERQLGQMQRQEQQLRWVLLIASSMALLLGIAAALLITRLIVLPLQQVVAVANKIADGDLTEDLHSDRKDELGQLTQAMQRMTVSLRQLILRLSSGITQLASSTEEMAVISQQTSAGVSQQKVETEQVAAAMNEMTATVQEVARSAEEASNAATQSAEQAELSNQILDKTMSGIKQLAKDVNQSASSIAELQEEANSIGSILDVISSITEQTNLLALNAAIEAARAGEAGRGFSVVADEVRQLATRAQASTAQIDDVIKRLQRKTELAVAAMQANTELANNVFESTDDASDAIESILQNIQNIQQMNQQIAAAALQQSTVAEEINRSLTNIQVATEQSSVAIEETAKTSSTLSQLGLEQQELAHQFRLSAA</sequence>
<keyword evidence="11" id="KW-1185">Reference proteome</keyword>
<dbReference type="Gene3D" id="6.10.340.10">
    <property type="match status" value="1"/>
</dbReference>
<accession>A0ABT9GLX7</accession>
<gene>
    <name evidence="10" type="ORF">Q3O59_02830</name>
</gene>
<evidence type="ECO:0000259" key="9">
    <source>
        <dbReference type="PROSITE" id="PS51753"/>
    </source>
</evidence>
<feature type="domain" description="Methyl-accepting transducer" evidence="7">
    <location>
        <begin position="380"/>
        <end position="616"/>
    </location>
</feature>
<feature type="domain" description="HAMP" evidence="8">
    <location>
        <begin position="323"/>
        <end position="375"/>
    </location>
</feature>
<evidence type="ECO:0000256" key="5">
    <source>
        <dbReference type="SAM" id="Coils"/>
    </source>
</evidence>
<keyword evidence="6" id="KW-0812">Transmembrane</keyword>
<dbReference type="Gene3D" id="1.10.287.950">
    <property type="entry name" value="Methyl-accepting chemotaxis protein"/>
    <property type="match status" value="1"/>
</dbReference>
<evidence type="ECO:0000313" key="11">
    <source>
        <dbReference type="Proteomes" id="UP001236258"/>
    </source>
</evidence>
<dbReference type="Pfam" id="PF00672">
    <property type="entry name" value="HAMP"/>
    <property type="match status" value="1"/>
</dbReference>
<dbReference type="PROSITE" id="PS50111">
    <property type="entry name" value="CHEMOTAXIS_TRANSDUC_2"/>
    <property type="match status" value="1"/>
</dbReference>
<dbReference type="SUPFAM" id="SSF58104">
    <property type="entry name" value="Methyl-accepting chemotaxis protein (MCP) signaling domain"/>
    <property type="match status" value="1"/>
</dbReference>
<dbReference type="EMBL" id="JAUZVY010000001">
    <property type="protein sequence ID" value="MDP4527970.1"/>
    <property type="molecule type" value="Genomic_DNA"/>
</dbReference>
<keyword evidence="6" id="KW-0472">Membrane</keyword>
<comment type="caution">
    <text evidence="10">The sequence shown here is derived from an EMBL/GenBank/DDBJ whole genome shotgun (WGS) entry which is preliminary data.</text>
</comment>
<dbReference type="SMART" id="SM00283">
    <property type="entry name" value="MA"/>
    <property type="match status" value="1"/>
</dbReference>
<dbReference type="PROSITE" id="PS50885">
    <property type="entry name" value="HAMP"/>
    <property type="match status" value="1"/>
</dbReference>
<evidence type="ECO:0000259" key="8">
    <source>
        <dbReference type="PROSITE" id="PS50885"/>
    </source>
</evidence>
<comment type="similarity">
    <text evidence="3">Belongs to the methyl-accepting chemotaxis (MCP) protein family.</text>
</comment>
<keyword evidence="6" id="KW-1133">Transmembrane helix</keyword>
<dbReference type="Proteomes" id="UP001236258">
    <property type="component" value="Unassembled WGS sequence"/>
</dbReference>
<dbReference type="RefSeq" id="WP_305944143.1">
    <property type="nucleotide sequence ID" value="NZ_JAUZVY010000001.1"/>
</dbReference>
<evidence type="ECO:0000256" key="1">
    <source>
        <dbReference type="ARBA" id="ARBA00004370"/>
    </source>
</evidence>